<gene>
    <name evidence="1" type="ORF">DENOEST_0373</name>
</gene>
<dbReference type="RefSeq" id="WP_145772230.1">
    <property type="nucleotide sequence ID" value="NZ_LR778301.1"/>
</dbReference>
<name>A0A6S6Y4K4_9PROT</name>
<dbReference type="OrthoDB" id="9968456at2"/>
<accession>A0A6S6Y4K4</accession>
<dbReference type="AlphaFoldDB" id="A0A6S6Y4K4"/>
<reference evidence="1 2" key="1">
    <citation type="submission" date="2020-03" db="EMBL/GenBank/DDBJ databases">
        <authorList>
            <consortium name="Genoscope - CEA"/>
            <person name="William W."/>
        </authorList>
    </citation>
    <scope>NUCLEOTIDE SEQUENCE [LARGE SCALE GENOMIC DNA]</scope>
    <source>
        <strain evidence="2">DSM 16959</strain>
    </source>
</reference>
<evidence type="ECO:0000313" key="1">
    <source>
        <dbReference type="EMBL" id="CAB1367538.1"/>
    </source>
</evidence>
<evidence type="ECO:0000313" key="2">
    <source>
        <dbReference type="Proteomes" id="UP000515733"/>
    </source>
</evidence>
<proteinExistence type="predicted"/>
<sequence length="93" mass="10221">MLTFRNAKELASLLQKEGIQTGGIKEPNKEVDGMIVISKNVHIQVPLYGNEPNVVRVTDDGKLDFGDQKRKMSALISDINLALAGQPLSEDEE</sequence>
<dbReference type="Proteomes" id="UP000515733">
    <property type="component" value="Chromosome"/>
</dbReference>
<dbReference type="EMBL" id="LR778301">
    <property type="protein sequence ID" value="CAB1367538.1"/>
    <property type="molecule type" value="Genomic_DNA"/>
</dbReference>
<dbReference type="KEGG" id="doe:DENOEST_0373"/>
<keyword evidence="2" id="KW-1185">Reference proteome</keyword>
<organism evidence="1 2">
    <name type="scientific">Denitratisoma oestradiolicum</name>
    <dbReference type="NCBI Taxonomy" id="311182"/>
    <lineage>
        <taxon>Bacteria</taxon>
        <taxon>Pseudomonadati</taxon>
        <taxon>Pseudomonadota</taxon>
        <taxon>Betaproteobacteria</taxon>
        <taxon>Nitrosomonadales</taxon>
        <taxon>Sterolibacteriaceae</taxon>
        <taxon>Denitratisoma</taxon>
    </lineage>
</organism>
<protein>
    <submittedName>
        <fullName evidence="1">Uncharacterized protein</fullName>
    </submittedName>
</protein>